<dbReference type="SUPFAM" id="SSF54211">
    <property type="entry name" value="Ribosomal protein S5 domain 2-like"/>
    <property type="match status" value="1"/>
</dbReference>
<dbReference type="PANTHER" id="PTHR48277">
    <property type="entry name" value="MITOCHONDRIAL RIBOSOMAL PROTEIN S5"/>
    <property type="match status" value="1"/>
</dbReference>
<dbReference type="EMBL" id="MK573209">
    <property type="protein sequence ID" value="QEM01858.1"/>
    <property type="molecule type" value="Genomic_DNA"/>
</dbReference>
<name>A0A5C1HAD9_9APIC</name>
<evidence type="ECO:0000259" key="7">
    <source>
        <dbReference type="PROSITE" id="PS50881"/>
    </source>
</evidence>
<dbReference type="GO" id="GO:0006412">
    <property type="term" value="P:translation"/>
    <property type="evidence" value="ECO:0007669"/>
    <property type="project" value="InterPro"/>
</dbReference>
<dbReference type="Pfam" id="PF03719">
    <property type="entry name" value="Ribosomal_S5_C"/>
    <property type="match status" value="1"/>
</dbReference>
<evidence type="ECO:0000256" key="2">
    <source>
        <dbReference type="ARBA" id="ARBA00022980"/>
    </source>
</evidence>
<evidence type="ECO:0000256" key="3">
    <source>
        <dbReference type="ARBA" id="ARBA00023274"/>
    </source>
</evidence>
<evidence type="ECO:0000256" key="4">
    <source>
        <dbReference type="PROSITE-ProRule" id="PRU00268"/>
    </source>
</evidence>
<dbReference type="GO" id="GO:1990904">
    <property type="term" value="C:ribonucleoprotein complex"/>
    <property type="evidence" value="ECO:0007669"/>
    <property type="project" value="UniProtKB-UniRule"/>
</dbReference>
<feature type="transmembrane region" description="Helical" evidence="6">
    <location>
        <begin position="34"/>
        <end position="53"/>
    </location>
</feature>
<dbReference type="InterPro" id="IPR014721">
    <property type="entry name" value="Ribsml_uS5_D2-typ_fold_subgr"/>
</dbReference>
<comment type="similarity">
    <text evidence="1 5">Belongs to the universal ribosomal protein uS5 family.</text>
</comment>
<keyword evidence="6" id="KW-0812">Transmembrane</keyword>
<dbReference type="SUPFAM" id="SSF54768">
    <property type="entry name" value="dsRNA-binding domain-like"/>
    <property type="match status" value="1"/>
</dbReference>
<reference evidence="8" key="1">
    <citation type="journal article" date="2019" name="Genome Biol. Evol.">
        <title>Nephromyces represents a diverse and novel lineage of the Apicomplexa that has retained apicoplasts.</title>
        <authorList>
            <person name="Munoz-Gomez S.A."/>
            <person name="Durnin K."/>
            <person name="Eme L."/>
            <person name="Paight C."/>
            <person name="Lane C.E."/>
            <person name="Saffo M.B."/>
            <person name="Slamovits C.H."/>
        </authorList>
    </citation>
    <scope>NUCLEOTIDE SEQUENCE</scope>
    <source>
        <strain evidence="8">688</strain>
    </source>
</reference>
<evidence type="ECO:0000256" key="6">
    <source>
        <dbReference type="SAM" id="Phobius"/>
    </source>
</evidence>
<keyword evidence="6" id="KW-0472">Membrane</keyword>
<dbReference type="InterPro" id="IPR000851">
    <property type="entry name" value="Ribosomal_uS5"/>
</dbReference>
<dbReference type="PANTHER" id="PTHR48277:SF1">
    <property type="entry name" value="MITOCHONDRIAL RIBOSOMAL PROTEIN S5"/>
    <property type="match status" value="1"/>
</dbReference>
<dbReference type="GO" id="GO:0003723">
    <property type="term" value="F:RNA binding"/>
    <property type="evidence" value="ECO:0007669"/>
    <property type="project" value="InterPro"/>
</dbReference>
<keyword evidence="6" id="KW-1133">Transmembrane helix</keyword>
<feature type="transmembrane region" description="Helical" evidence="6">
    <location>
        <begin position="59"/>
        <end position="76"/>
    </location>
</feature>
<organism evidence="8">
    <name type="scientific">Nephromyces sp. ex Molgula occidentalis</name>
    <dbReference type="NCBI Taxonomy" id="2544991"/>
    <lineage>
        <taxon>Eukaryota</taxon>
        <taxon>Sar</taxon>
        <taxon>Alveolata</taxon>
        <taxon>Apicomplexa</taxon>
        <taxon>Aconoidasida</taxon>
        <taxon>Nephromycida</taxon>
        <taxon>Nephromyces</taxon>
    </lineage>
</organism>
<feature type="domain" description="S5 DRBM" evidence="7">
    <location>
        <begin position="101"/>
        <end position="164"/>
    </location>
</feature>
<dbReference type="Gene3D" id="3.30.160.20">
    <property type="match status" value="1"/>
</dbReference>
<sequence>MIINYNIKYFFSKKIYLEHKVISYFFKKNFNFNLYFNFILYKNLLFFLLNIYLYNSNLTYIYIIYSFLNFLKYNILKNIIFLMNYNCLINKNNLNFNNNIIKYKILNIQKISKTTKKGRNKKFKLLIASGNSNGWVGIGQGKDMNFLTALNNAYNNSLKNIYFINKYYFNNIFYKFKSSKLLIKSNFNYGKGIKGSFYLKNIFELAGYNNIVTKRIGSPNKLNIINILLKNFTNKTQLSDYNNTINNYNYFKNLFKIS</sequence>
<dbReference type="AlphaFoldDB" id="A0A5C1HAD9"/>
<keyword evidence="3 4" id="KW-0687">Ribonucleoprotein</keyword>
<dbReference type="Gene3D" id="3.30.230.10">
    <property type="match status" value="1"/>
</dbReference>
<dbReference type="GO" id="GO:0005840">
    <property type="term" value="C:ribosome"/>
    <property type="evidence" value="ECO:0007669"/>
    <property type="project" value="UniProtKB-KW"/>
</dbReference>
<dbReference type="InterPro" id="IPR020568">
    <property type="entry name" value="Ribosomal_Su5_D2-typ_SF"/>
</dbReference>
<dbReference type="PROSITE" id="PS50881">
    <property type="entry name" value="S5_DSRBD"/>
    <property type="match status" value="1"/>
</dbReference>
<proteinExistence type="inferred from homology"/>
<dbReference type="GO" id="GO:0003735">
    <property type="term" value="F:structural constituent of ribosome"/>
    <property type="evidence" value="ECO:0007669"/>
    <property type="project" value="UniProtKB-UniRule"/>
</dbReference>
<evidence type="ECO:0000256" key="1">
    <source>
        <dbReference type="ARBA" id="ARBA00008945"/>
    </source>
</evidence>
<evidence type="ECO:0000256" key="5">
    <source>
        <dbReference type="RuleBase" id="RU003823"/>
    </source>
</evidence>
<accession>A0A5C1HAD9</accession>
<protein>
    <submittedName>
        <fullName evidence="8">30S ribosomal protein S5</fullName>
    </submittedName>
</protein>
<keyword evidence="2 4" id="KW-0689">Ribosomal protein</keyword>
<gene>
    <name evidence="8" type="primary">rps5</name>
</gene>
<dbReference type="InterPro" id="IPR013810">
    <property type="entry name" value="Ribosomal_uS5_N"/>
</dbReference>
<evidence type="ECO:0000313" key="8">
    <source>
        <dbReference type="EMBL" id="QEM01858.1"/>
    </source>
</evidence>
<dbReference type="InterPro" id="IPR005324">
    <property type="entry name" value="Ribosomal_uS5_C"/>
</dbReference>
<dbReference type="Pfam" id="PF00333">
    <property type="entry name" value="Ribosomal_S5"/>
    <property type="match status" value="1"/>
</dbReference>